<accession>A0AAV6W9S8</accession>
<dbReference type="InterPro" id="IPR006566">
    <property type="entry name" value="FBD"/>
</dbReference>
<sequence>MERRNRKIRPNSDRLSSLPDSLLCHILSFLPTKLSVATSVLSTRWKYLWTDVLNLDFDSINHKKKSGHGLSITDTVSRVMLLSNARNINSFRLIIQDEKFDEVDLLETWIRTTIARNVQAIDIRLLHQVCLPRCLFACKTLVDLSLHCCGSIPDYIMLPNLKKLRLHYFQYGNYEKLQNLISGCPVLEELNLNIEMIIKYDLRSCIISSPTIKWLTLNLGLFDLDDDFSDYKLVMNTPAVRYLVVEDLPSQCFLTGTFNSLVEANICLYNYEVQDDVSYCNSVLDLVDKVNQVKCLTLSITHNRFLDCSYADVTSRFINLTKLDLRADWLFLLKFLQSADNLEVLIIREHADVGVKRWTEPQQVPTCLSSHLKQVTIDAFEYLEAEHKMISYILSNGKVLNMMDIIIRKEEKTKYTDLEKKSNALRRISAFERRSETCKLQFS</sequence>
<dbReference type="SUPFAM" id="SSF81383">
    <property type="entry name" value="F-box domain"/>
    <property type="match status" value="1"/>
</dbReference>
<evidence type="ECO:0000313" key="2">
    <source>
        <dbReference type="EMBL" id="KAG8366903.1"/>
    </source>
</evidence>
<protein>
    <recommendedName>
        <fullName evidence="1">F-box domain-containing protein</fullName>
    </recommendedName>
</protein>
<dbReference type="InterPro" id="IPR036047">
    <property type="entry name" value="F-box-like_dom_sf"/>
</dbReference>
<dbReference type="PANTHER" id="PTHR31900">
    <property type="entry name" value="F-BOX/RNI SUPERFAMILY PROTEIN-RELATED"/>
    <property type="match status" value="1"/>
</dbReference>
<dbReference type="InterPro" id="IPR001810">
    <property type="entry name" value="F-box_dom"/>
</dbReference>
<dbReference type="SMART" id="SM00579">
    <property type="entry name" value="FBD"/>
    <property type="match status" value="1"/>
</dbReference>
<dbReference type="AlphaFoldDB" id="A0AAV6W9S8"/>
<dbReference type="Proteomes" id="UP000826271">
    <property type="component" value="Unassembled WGS sequence"/>
</dbReference>
<dbReference type="SUPFAM" id="SSF52047">
    <property type="entry name" value="RNI-like"/>
    <property type="match status" value="1"/>
</dbReference>
<dbReference type="CDD" id="cd22160">
    <property type="entry name" value="F-box_AtFBL13-like"/>
    <property type="match status" value="1"/>
</dbReference>
<dbReference type="Pfam" id="PF00646">
    <property type="entry name" value="F-box"/>
    <property type="match status" value="1"/>
</dbReference>
<dbReference type="PROSITE" id="PS50181">
    <property type="entry name" value="FBOX"/>
    <property type="match status" value="1"/>
</dbReference>
<dbReference type="InterPro" id="IPR053781">
    <property type="entry name" value="F-box_AtFBL13-like"/>
</dbReference>
<gene>
    <name evidence="2" type="ORF">BUALT_Bualt16G0016300</name>
</gene>
<dbReference type="Pfam" id="PF08387">
    <property type="entry name" value="FBD"/>
    <property type="match status" value="1"/>
</dbReference>
<proteinExistence type="predicted"/>
<organism evidence="2 3">
    <name type="scientific">Buddleja alternifolia</name>
    <dbReference type="NCBI Taxonomy" id="168488"/>
    <lineage>
        <taxon>Eukaryota</taxon>
        <taxon>Viridiplantae</taxon>
        <taxon>Streptophyta</taxon>
        <taxon>Embryophyta</taxon>
        <taxon>Tracheophyta</taxon>
        <taxon>Spermatophyta</taxon>
        <taxon>Magnoliopsida</taxon>
        <taxon>eudicotyledons</taxon>
        <taxon>Gunneridae</taxon>
        <taxon>Pentapetalae</taxon>
        <taxon>asterids</taxon>
        <taxon>lamiids</taxon>
        <taxon>Lamiales</taxon>
        <taxon>Scrophulariaceae</taxon>
        <taxon>Buddlejeae</taxon>
        <taxon>Buddleja</taxon>
    </lineage>
</organism>
<reference evidence="2" key="1">
    <citation type="submission" date="2019-10" db="EMBL/GenBank/DDBJ databases">
        <authorList>
            <person name="Zhang R."/>
            <person name="Pan Y."/>
            <person name="Wang J."/>
            <person name="Ma R."/>
            <person name="Yu S."/>
        </authorList>
    </citation>
    <scope>NUCLEOTIDE SEQUENCE</scope>
    <source>
        <strain evidence="2">LA-IB0</strain>
        <tissue evidence="2">Leaf</tissue>
    </source>
</reference>
<keyword evidence="3" id="KW-1185">Reference proteome</keyword>
<dbReference type="InterPro" id="IPR032675">
    <property type="entry name" value="LRR_dom_sf"/>
</dbReference>
<dbReference type="InterPro" id="IPR055411">
    <property type="entry name" value="LRR_FXL15/At3g58940/PEG3-like"/>
</dbReference>
<comment type="caution">
    <text evidence="2">The sequence shown here is derived from an EMBL/GenBank/DDBJ whole genome shotgun (WGS) entry which is preliminary data.</text>
</comment>
<evidence type="ECO:0000313" key="3">
    <source>
        <dbReference type="Proteomes" id="UP000826271"/>
    </source>
</evidence>
<dbReference type="Pfam" id="PF24758">
    <property type="entry name" value="LRR_At5g56370"/>
    <property type="match status" value="1"/>
</dbReference>
<feature type="domain" description="F-box" evidence="1">
    <location>
        <begin position="12"/>
        <end position="60"/>
    </location>
</feature>
<dbReference type="PANTHER" id="PTHR31900:SF34">
    <property type="entry name" value="EMB|CAB62440.1-RELATED"/>
    <property type="match status" value="1"/>
</dbReference>
<name>A0AAV6W9S8_9LAMI</name>
<dbReference type="EMBL" id="WHWC01000016">
    <property type="protein sequence ID" value="KAG8366903.1"/>
    <property type="molecule type" value="Genomic_DNA"/>
</dbReference>
<evidence type="ECO:0000259" key="1">
    <source>
        <dbReference type="PROSITE" id="PS50181"/>
    </source>
</evidence>
<dbReference type="InterPro" id="IPR050232">
    <property type="entry name" value="FBL13/AtMIF1-like"/>
</dbReference>
<dbReference type="Gene3D" id="3.80.10.10">
    <property type="entry name" value="Ribonuclease Inhibitor"/>
    <property type="match status" value="1"/>
</dbReference>
<dbReference type="Gene3D" id="1.20.1280.50">
    <property type="match status" value="1"/>
</dbReference>